<accession>A0ABW1E4S7</accession>
<name>A0ABW1E4S7_9ACTN</name>
<keyword evidence="3" id="KW-1185">Reference proteome</keyword>
<organism evidence="2 3">
    <name type="scientific">Streptomyces chlorus</name>
    <dbReference type="NCBI Taxonomy" id="887452"/>
    <lineage>
        <taxon>Bacteria</taxon>
        <taxon>Bacillati</taxon>
        <taxon>Actinomycetota</taxon>
        <taxon>Actinomycetes</taxon>
        <taxon>Kitasatosporales</taxon>
        <taxon>Streptomycetaceae</taxon>
        <taxon>Streptomyces</taxon>
    </lineage>
</organism>
<protein>
    <submittedName>
        <fullName evidence="2">Uncharacterized protein</fullName>
    </submittedName>
</protein>
<comment type="caution">
    <text evidence="2">The sequence shown here is derived from an EMBL/GenBank/DDBJ whole genome shotgun (WGS) entry which is preliminary data.</text>
</comment>
<feature type="region of interest" description="Disordered" evidence="1">
    <location>
        <begin position="64"/>
        <end position="92"/>
    </location>
</feature>
<gene>
    <name evidence="2" type="ORF">ACFPZI_26970</name>
</gene>
<evidence type="ECO:0000313" key="2">
    <source>
        <dbReference type="EMBL" id="MFC5855291.1"/>
    </source>
</evidence>
<reference evidence="3" key="1">
    <citation type="journal article" date="2019" name="Int. J. Syst. Evol. Microbiol.">
        <title>The Global Catalogue of Microorganisms (GCM) 10K type strain sequencing project: providing services to taxonomists for standard genome sequencing and annotation.</title>
        <authorList>
            <consortium name="The Broad Institute Genomics Platform"/>
            <consortium name="The Broad Institute Genome Sequencing Center for Infectious Disease"/>
            <person name="Wu L."/>
            <person name="Ma J."/>
        </authorList>
    </citation>
    <scope>NUCLEOTIDE SEQUENCE [LARGE SCALE GENOMIC DNA]</scope>
    <source>
        <strain evidence="3">JCM 10411</strain>
    </source>
</reference>
<evidence type="ECO:0000313" key="3">
    <source>
        <dbReference type="Proteomes" id="UP001596180"/>
    </source>
</evidence>
<sequence>MGHGVAAEPAELQGLLETATPGQARKAVRELALIADKGTAMQPAARFSPVADLASEELLRLRPKAADPDGFSTAHRHRPFSGKAGPSCDCVS</sequence>
<dbReference type="Proteomes" id="UP001596180">
    <property type="component" value="Unassembled WGS sequence"/>
</dbReference>
<proteinExistence type="predicted"/>
<dbReference type="EMBL" id="JBHSOA010000061">
    <property type="protein sequence ID" value="MFC5855291.1"/>
    <property type="molecule type" value="Genomic_DNA"/>
</dbReference>
<evidence type="ECO:0000256" key="1">
    <source>
        <dbReference type="SAM" id="MobiDB-lite"/>
    </source>
</evidence>
<dbReference type="RefSeq" id="WP_381367981.1">
    <property type="nucleotide sequence ID" value="NZ_JBHSOA010000061.1"/>
</dbReference>